<accession>A0A512PEI6</accession>
<dbReference type="Proteomes" id="UP000321798">
    <property type="component" value="Unassembled WGS sequence"/>
</dbReference>
<comment type="subcellular location">
    <subcellularLocation>
        <location evidence="1">Cell membrane</location>
        <topology evidence="1">Multi-pass membrane protein</topology>
    </subcellularLocation>
</comment>
<dbReference type="PANTHER" id="PTHR30572">
    <property type="entry name" value="MEMBRANE COMPONENT OF TRANSPORTER-RELATED"/>
    <property type="match status" value="1"/>
</dbReference>
<dbReference type="InterPro" id="IPR025857">
    <property type="entry name" value="MacB_PCD"/>
</dbReference>
<proteinExistence type="inferred from homology"/>
<feature type="transmembrane region" description="Helical" evidence="7">
    <location>
        <begin position="31"/>
        <end position="50"/>
    </location>
</feature>
<organism evidence="10 11">
    <name type="scientific">Cellulomonas soli</name>
    <dbReference type="NCBI Taxonomy" id="931535"/>
    <lineage>
        <taxon>Bacteria</taxon>
        <taxon>Bacillati</taxon>
        <taxon>Actinomycetota</taxon>
        <taxon>Actinomycetes</taxon>
        <taxon>Micrococcales</taxon>
        <taxon>Cellulomonadaceae</taxon>
        <taxon>Cellulomonas</taxon>
    </lineage>
</organism>
<evidence type="ECO:0000256" key="3">
    <source>
        <dbReference type="ARBA" id="ARBA00022692"/>
    </source>
</evidence>
<evidence type="ECO:0000259" key="8">
    <source>
        <dbReference type="Pfam" id="PF02687"/>
    </source>
</evidence>
<evidence type="ECO:0000256" key="4">
    <source>
        <dbReference type="ARBA" id="ARBA00022989"/>
    </source>
</evidence>
<dbReference type="PANTHER" id="PTHR30572:SF4">
    <property type="entry name" value="ABC TRANSPORTER PERMEASE YTRF"/>
    <property type="match status" value="1"/>
</dbReference>
<keyword evidence="5 7" id="KW-0472">Membrane</keyword>
<keyword evidence="4 7" id="KW-1133">Transmembrane helix</keyword>
<keyword evidence="11" id="KW-1185">Reference proteome</keyword>
<dbReference type="GO" id="GO:0005886">
    <property type="term" value="C:plasma membrane"/>
    <property type="evidence" value="ECO:0007669"/>
    <property type="project" value="UniProtKB-SubCell"/>
</dbReference>
<feature type="transmembrane region" description="Helical" evidence="7">
    <location>
        <begin position="365"/>
        <end position="387"/>
    </location>
</feature>
<keyword evidence="2" id="KW-1003">Cell membrane</keyword>
<feature type="domain" description="MacB-like periplasmic core" evidence="9">
    <location>
        <begin position="30"/>
        <end position="212"/>
    </location>
</feature>
<evidence type="ECO:0000313" key="11">
    <source>
        <dbReference type="Proteomes" id="UP000321798"/>
    </source>
</evidence>
<protein>
    <submittedName>
        <fullName evidence="10">ABC transporter permease</fullName>
    </submittedName>
</protein>
<evidence type="ECO:0000313" key="10">
    <source>
        <dbReference type="EMBL" id="GEP69615.1"/>
    </source>
</evidence>
<keyword evidence="3 7" id="KW-0812">Transmembrane</keyword>
<sequence>MSTRSRRHGADWALITRHSVAAISRRPGRSLITAIGVALGIAVFLVTVGWSQTVSSQINQTFDELTATQLRIRDTQADTATDAAMPDDFETRIAQIGGVVAGGRLWEAGNFDVAASSAAEPSTLPVLVVDPGLLDAVGATLASGRLPDATIANLDQPVAVLGAAAAKSLGVPATRSGTAIRIGSIDTLVIGILADAGTATELSGAVIVTTTAPIEPGNTPAPPMQMSAIVRVELGTASQVANQLPVAVRPDNPGRLGVLVPPEPAALRGSVQTSLNTLAYGAAALSLIIGAIGIMNSMLMSVAQRSGEIGLRRSLGAARRHVLVQFLLEGAALGLAGAIVGTIAGELALVTLAKSNGWEPVLARTLLLLAPAAGLAVGALASLYPALRAARINPATTLRN</sequence>
<dbReference type="OrthoDB" id="9780560at2"/>
<evidence type="ECO:0000256" key="2">
    <source>
        <dbReference type="ARBA" id="ARBA00022475"/>
    </source>
</evidence>
<reference evidence="10 11" key="1">
    <citation type="submission" date="2019-07" db="EMBL/GenBank/DDBJ databases">
        <title>Whole genome shotgun sequence of Cellulomonas soli NBRC 109434.</title>
        <authorList>
            <person name="Hosoyama A."/>
            <person name="Uohara A."/>
            <person name="Ohji S."/>
            <person name="Ichikawa N."/>
        </authorList>
    </citation>
    <scope>NUCLEOTIDE SEQUENCE [LARGE SCALE GENOMIC DNA]</scope>
    <source>
        <strain evidence="10 11">NBRC 109434</strain>
    </source>
</reference>
<evidence type="ECO:0000256" key="7">
    <source>
        <dbReference type="SAM" id="Phobius"/>
    </source>
</evidence>
<comment type="caution">
    <text evidence="10">The sequence shown here is derived from an EMBL/GenBank/DDBJ whole genome shotgun (WGS) entry which is preliminary data.</text>
</comment>
<dbReference type="GO" id="GO:0022857">
    <property type="term" value="F:transmembrane transporter activity"/>
    <property type="evidence" value="ECO:0007669"/>
    <property type="project" value="TreeGrafter"/>
</dbReference>
<evidence type="ECO:0000256" key="6">
    <source>
        <dbReference type="ARBA" id="ARBA00038076"/>
    </source>
</evidence>
<feature type="domain" description="ABC3 transporter permease C-terminal" evidence="8">
    <location>
        <begin position="282"/>
        <end position="394"/>
    </location>
</feature>
<name>A0A512PEI6_9CELL</name>
<dbReference type="AlphaFoldDB" id="A0A512PEI6"/>
<dbReference type="EMBL" id="BKAL01000007">
    <property type="protein sequence ID" value="GEP69615.1"/>
    <property type="molecule type" value="Genomic_DNA"/>
</dbReference>
<dbReference type="Pfam" id="PF12704">
    <property type="entry name" value="MacB_PCD"/>
    <property type="match status" value="1"/>
</dbReference>
<gene>
    <name evidence="10" type="ORF">CSO01_23300</name>
</gene>
<comment type="similarity">
    <text evidence="6">Belongs to the ABC-4 integral membrane protein family.</text>
</comment>
<feature type="transmembrane region" description="Helical" evidence="7">
    <location>
        <begin position="322"/>
        <end position="345"/>
    </location>
</feature>
<dbReference type="RefSeq" id="WP_146953364.1">
    <property type="nucleotide sequence ID" value="NZ_BAABBJ010000007.1"/>
</dbReference>
<evidence type="ECO:0000256" key="1">
    <source>
        <dbReference type="ARBA" id="ARBA00004651"/>
    </source>
</evidence>
<dbReference type="InterPro" id="IPR003838">
    <property type="entry name" value="ABC3_permease_C"/>
</dbReference>
<feature type="transmembrane region" description="Helical" evidence="7">
    <location>
        <begin position="278"/>
        <end position="302"/>
    </location>
</feature>
<dbReference type="InterPro" id="IPR050250">
    <property type="entry name" value="Macrolide_Exporter_MacB"/>
</dbReference>
<dbReference type="Pfam" id="PF02687">
    <property type="entry name" value="FtsX"/>
    <property type="match status" value="1"/>
</dbReference>
<evidence type="ECO:0000259" key="9">
    <source>
        <dbReference type="Pfam" id="PF12704"/>
    </source>
</evidence>
<evidence type="ECO:0000256" key="5">
    <source>
        <dbReference type="ARBA" id="ARBA00023136"/>
    </source>
</evidence>